<organism evidence="1 2">
    <name type="scientific">Araneus ventricosus</name>
    <name type="common">Orbweaver spider</name>
    <name type="synonym">Epeira ventricosa</name>
    <dbReference type="NCBI Taxonomy" id="182803"/>
    <lineage>
        <taxon>Eukaryota</taxon>
        <taxon>Metazoa</taxon>
        <taxon>Ecdysozoa</taxon>
        <taxon>Arthropoda</taxon>
        <taxon>Chelicerata</taxon>
        <taxon>Arachnida</taxon>
        <taxon>Araneae</taxon>
        <taxon>Araneomorphae</taxon>
        <taxon>Entelegynae</taxon>
        <taxon>Araneoidea</taxon>
        <taxon>Araneidae</taxon>
        <taxon>Araneus</taxon>
    </lineage>
</organism>
<dbReference type="Proteomes" id="UP000499080">
    <property type="component" value="Unassembled WGS sequence"/>
</dbReference>
<keyword evidence="2" id="KW-1185">Reference proteome</keyword>
<evidence type="ECO:0000313" key="2">
    <source>
        <dbReference type="Proteomes" id="UP000499080"/>
    </source>
</evidence>
<proteinExistence type="predicted"/>
<evidence type="ECO:0000313" key="1">
    <source>
        <dbReference type="EMBL" id="GBN47431.1"/>
    </source>
</evidence>
<reference evidence="1 2" key="1">
    <citation type="journal article" date="2019" name="Sci. Rep.">
        <title>Orb-weaving spider Araneus ventricosus genome elucidates the spidroin gene catalogue.</title>
        <authorList>
            <person name="Kono N."/>
            <person name="Nakamura H."/>
            <person name="Ohtoshi R."/>
            <person name="Moran D.A.P."/>
            <person name="Shinohara A."/>
            <person name="Yoshida Y."/>
            <person name="Fujiwara M."/>
            <person name="Mori M."/>
            <person name="Tomita M."/>
            <person name="Arakawa K."/>
        </authorList>
    </citation>
    <scope>NUCLEOTIDE SEQUENCE [LARGE SCALE GENOMIC DNA]</scope>
</reference>
<protein>
    <submittedName>
        <fullName evidence="1">Uncharacterized protein</fullName>
    </submittedName>
</protein>
<sequence>CCLQDRRNFREPSLHKSDTESSLLQKFQHRLMAINGHSPTHSHWLRASHYCTHQGSEALLTYPAAVHLNDSRCDSSIAELDSYPAKNICRKSEGIWNMFSSDFLQKKMQNI</sequence>
<feature type="non-terminal residue" evidence="1">
    <location>
        <position position="1"/>
    </location>
</feature>
<accession>A0A4Y2P815</accession>
<dbReference type="EMBL" id="BGPR01213653">
    <property type="protein sequence ID" value="GBN47431.1"/>
    <property type="molecule type" value="Genomic_DNA"/>
</dbReference>
<name>A0A4Y2P815_ARAVE</name>
<gene>
    <name evidence="1" type="ORF">AVEN_38889_1</name>
</gene>
<comment type="caution">
    <text evidence="1">The sequence shown here is derived from an EMBL/GenBank/DDBJ whole genome shotgun (WGS) entry which is preliminary data.</text>
</comment>
<dbReference type="AlphaFoldDB" id="A0A4Y2P815"/>